<evidence type="ECO:0000313" key="3">
    <source>
        <dbReference type="Proteomes" id="UP000000643"/>
    </source>
</evidence>
<name>A1UQY2_BARBK</name>
<feature type="signal peptide" evidence="1">
    <location>
        <begin position="1"/>
        <end position="24"/>
    </location>
</feature>
<evidence type="ECO:0000256" key="1">
    <source>
        <dbReference type="SAM" id="SignalP"/>
    </source>
</evidence>
<dbReference type="HOGENOM" id="CLU_058196_1_0_5"/>
<dbReference type="AlphaFoldDB" id="A1UQY2"/>
<gene>
    <name evidence="2" type="ordered locus">BARBAKC583_0047</name>
</gene>
<dbReference type="KEGG" id="bbk:BARBAKC583_0047"/>
<organism evidence="2 3">
    <name type="scientific">Bartonella bacilliformis (strain ATCC 35685 / KC583 / Herrer 020/F12,63)</name>
    <dbReference type="NCBI Taxonomy" id="360095"/>
    <lineage>
        <taxon>Bacteria</taxon>
        <taxon>Pseudomonadati</taxon>
        <taxon>Pseudomonadota</taxon>
        <taxon>Alphaproteobacteria</taxon>
        <taxon>Hyphomicrobiales</taxon>
        <taxon>Bartonellaceae</taxon>
        <taxon>Bartonella</taxon>
    </lineage>
</organism>
<proteinExistence type="predicted"/>
<dbReference type="Proteomes" id="UP000000643">
    <property type="component" value="Chromosome"/>
</dbReference>
<dbReference type="EMBL" id="CP000524">
    <property type="protein sequence ID" value="ABM45520.1"/>
    <property type="molecule type" value="Genomic_DNA"/>
</dbReference>
<dbReference type="Pfam" id="PF04392">
    <property type="entry name" value="ABC_sub_bind"/>
    <property type="match status" value="1"/>
</dbReference>
<accession>A1UQY2</accession>
<dbReference type="eggNOG" id="COG2984">
    <property type="taxonomic scope" value="Bacteria"/>
</dbReference>
<keyword evidence="1" id="KW-0732">Signal</keyword>
<dbReference type="InterPro" id="IPR028082">
    <property type="entry name" value="Peripla_BP_I"/>
</dbReference>
<reference evidence="2 3" key="1">
    <citation type="submission" date="2006-12" db="EMBL/GenBank/DDBJ databases">
        <authorList>
            <person name="Hendrix L."/>
            <person name="Mohamoud Y."/>
            <person name="Radune D."/>
            <person name="Shvartsbeyn A."/>
            <person name="Daugherty S."/>
            <person name="Dodson R."/>
            <person name="Durkin A.S."/>
            <person name="Harkins D."/>
            <person name="Huot H."/>
            <person name="Kothari S.P."/>
            <person name="Madupu R."/>
            <person name="Li J."/>
            <person name="Nelson W.C."/>
            <person name="Shrivastava S."/>
            <person name="Giglio M.G."/>
            <person name="Haft D."/>
            <person name="Selengut J."/>
            <person name="Fraser-Ligget C."/>
            <person name="Seshadri R."/>
        </authorList>
    </citation>
    <scope>NUCLEOTIDE SEQUENCE [LARGE SCALE GENOMIC DNA]</scope>
    <source>
        <strain evidence="3">ATCC 35685 / NCTC 12138 / KC583</strain>
    </source>
</reference>
<dbReference type="SUPFAM" id="SSF53822">
    <property type="entry name" value="Periplasmic binding protein-like I"/>
    <property type="match status" value="1"/>
</dbReference>
<feature type="chain" id="PRO_5002639621" evidence="1">
    <location>
        <begin position="25"/>
        <end position="327"/>
    </location>
</feature>
<sequence length="327" mass="34916">MVIVKKVLSLCIAMVAVFTGGSFAQEAQAAQRVKIAITQIVSHPALDKVRKGVEDVLEENGYKNGDNLELTFLSAQGNISTATQIARKFAGDKPDVIVAISTPSAQTILAATKEIPIVFSAISDPVEAKLVSSLVKPGGNVTGVSDRADVAENLKLLREIKPNLKKLGYLYNASEANSVSTLKVLKELANKMGIEVISSSAPKSSDVQAATRALINKVDVIFVPTDNTIIAVLEGATKIALETKIPLFTLDSNSIGRGPFITQGVSYYSVGVDTGKLVLRILNGEKPGDLDVVQADNKNIQVDRKIIEKLGIVLPQTVLERITEVEE</sequence>
<dbReference type="Gene3D" id="3.40.50.2300">
    <property type="match status" value="2"/>
</dbReference>
<dbReference type="CDD" id="cd06325">
    <property type="entry name" value="PBP1_ABC_unchar_transporter"/>
    <property type="match status" value="1"/>
</dbReference>
<protein>
    <submittedName>
        <fullName evidence="2">ABC transporter, periplasmic substrate-binding protein</fullName>
    </submittedName>
</protein>
<dbReference type="InterPro" id="IPR007487">
    <property type="entry name" value="ABC_transpt-TYRBP-like"/>
</dbReference>
<dbReference type="PANTHER" id="PTHR35271">
    <property type="entry name" value="ABC TRANSPORTER, SUBSTRATE-BINDING LIPOPROTEIN-RELATED"/>
    <property type="match status" value="1"/>
</dbReference>
<evidence type="ECO:0000313" key="2">
    <source>
        <dbReference type="EMBL" id="ABM45520.1"/>
    </source>
</evidence>
<dbReference type="STRING" id="360095.BARBAKC583_0047"/>
<dbReference type="PANTHER" id="PTHR35271:SF1">
    <property type="entry name" value="ABC TRANSPORTER, SUBSTRATE-BINDING LIPOPROTEIN"/>
    <property type="match status" value="1"/>
</dbReference>